<dbReference type="AlphaFoldDB" id="A0A382UBV8"/>
<protein>
    <recommendedName>
        <fullName evidence="1">Fumarate reductase/succinate dehydrogenase flavoprotein-like C-terminal domain-containing protein</fullName>
    </recommendedName>
</protein>
<dbReference type="PANTHER" id="PTHR11632">
    <property type="entry name" value="SUCCINATE DEHYDROGENASE 2 FLAVOPROTEIN SUBUNIT"/>
    <property type="match status" value="1"/>
</dbReference>
<dbReference type="EMBL" id="UINC01143055">
    <property type="protein sequence ID" value="SVD31759.1"/>
    <property type="molecule type" value="Genomic_DNA"/>
</dbReference>
<gene>
    <name evidence="2" type="ORF">METZ01_LOCUS384613</name>
</gene>
<dbReference type="Gene3D" id="1.20.58.100">
    <property type="entry name" value="Fumarate reductase/succinate dehydrogenase flavoprotein-like, C-terminal domain"/>
    <property type="match status" value="1"/>
</dbReference>
<dbReference type="SUPFAM" id="SSF46977">
    <property type="entry name" value="Succinate dehydrogenase/fumarate reductase flavoprotein C-terminal domain"/>
    <property type="match status" value="1"/>
</dbReference>
<dbReference type="PANTHER" id="PTHR11632:SF82">
    <property type="entry name" value="FUMARATE REDUCTASE FLAVOPROTEIN SUBUNIT"/>
    <property type="match status" value="1"/>
</dbReference>
<dbReference type="InterPro" id="IPR030664">
    <property type="entry name" value="SdhA/FrdA/AprA"/>
</dbReference>
<dbReference type="Pfam" id="PF02910">
    <property type="entry name" value="Succ_DH_flav_C"/>
    <property type="match status" value="1"/>
</dbReference>
<evidence type="ECO:0000259" key="1">
    <source>
        <dbReference type="Pfam" id="PF02910"/>
    </source>
</evidence>
<evidence type="ECO:0000313" key="2">
    <source>
        <dbReference type="EMBL" id="SVD31759.1"/>
    </source>
</evidence>
<dbReference type="GO" id="GO:0009061">
    <property type="term" value="P:anaerobic respiration"/>
    <property type="evidence" value="ECO:0007669"/>
    <property type="project" value="TreeGrafter"/>
</dbReference>
<reference evidence="2" key="1">
    <citation type="submission" date="2018-05" db="EMBL/GenBank/DDBJ databases">
        <authorList>
            <person name="Lanie J.A."/>
            <person name="Ng W.-L."/>
            <person name="Kazmierczak K.M."/>
            <person name="Andrzejewski T.M."/>
            <person name="Davidsen T.M."/>
            <person name="Wayne K.J."/>
            <person name="Tettelin H."/>
            <person name="Glass J.I."/>
            <person name="Rusch D."/>
            <person name="Podicherti R."/>
            <person name="Tsui H.-C.T."/>
            <person name="Winkler M.E."/>
        </authorList>
    </citation>
    <scope>NUCLEOTIDE SEQUENCE</scope>
</reference>
<feature type="domain" description="Fumarate reductase/succinate dehydrogenase flavoprotein-like C-terminal" evidence="1">
    <location>
        <begin position="2"/>
        <end position="102"/>
    </location>
</feature>
<dbReference type="GO" id="GO:0005886">
    <property type="term" value="C:plasma membrane"/>
    <property type="evidence" value="ECO:0007669"/>
    <property type="project" value="TreeGrafter"/>
</dbReference>
<sequence length="104" mass="12036">DRLRELKERFRNVAVHDSSRTFNTELTTVLELSSMLDVAEAMIHSALWREESRGAHQRTDFTDRDDEGFLAHSLTYRNSDGSSRVESLPVTITRWPPGERVYGR</sequence>
<dbReference type="GO" id="GO:0050660">
    <property type="term" value="F:flavin adenine dinucleotide binding"/>
    <property type="evidence" value="ECO:0007669"/>
    <property type="project" value="TreeGrafter"/>
</dbReference>
<accession>A0A382UBV8</accession>
<dbReference type="GO" id="GO:0000104">
    <property type="term" value="F:succinate dehydrogenase activity"/>
    <property type="evidence" value="ECO:0007669"/>
    <property type="project" value="TreeGrafter"/>
</dbReference>
<name>A0A382UBV8_9ZZZZ</name>
<dbReference type="Gene3D" id="4.10.80.40">
    <property type="entry name" value="succinate dehydrogenase protein domain"/>
    <property type="match status" value="1"/>
</dbReference>
<dbReference type="InterPro" id="IPR015939">
    <property type="entry name" value="Fum_Rdtase/Succ_DH_flav-like_C"/>
</dbReference>
<organism evidence="2">
    <name type="scientific">marine metagenome</name>
    <dbReference type="NCBI Taxonomy" id="408172"/>
    <lineage>
        <taxon>unclassified sequences</taxon>
        <taxon>metagenomes</taxon>
        <taxon>ecological metagenomes</taxon>
    </lineage>
</organism>
<dbReference type="InterPro" id="IPR037099">
    <property type="entry name" value="Fum_R/Succ_DH_flav-like_C_sf"/>
</dbReference>
<proteinExistence type="predicted"/>
<feature type="non-terminal residue" evidence="2">
    <location>
        <position position="1"/>
    </location>
</feature>
<dbReference type="GO" id="GO:0009055">
    <property type="term" value="F:electron transfer activity"/>
    <property type="evidence" value="ECO:0007669"/>
    <property type="project" value="TreeGrafter"/>
</dbReference>